<gene>
    <name evidence="1" type="ORF">SAMN05660477_03120</name>
</gene>
<dbReference type="EMBL" id="FUYZ01000018">
    <property type="protein sequence ID" value="SKC11514.1"/>
    <property type="molecule type" value="Genomic_DNA"/>
</dbReference>
<name>A0A1T5GSZ0_9FLAO</name>
<dbReference type="InterPro" id="IPR027417">
    <property type="entry name" value="P-loop_NTPase"/>
</dbReference>
<dbReference type="PANTHER" id="PTHR46312">
    <property type="entry name" value="NACHT DOMAIN-CONTAINING PROTEIN"/>
    <property type="match status" value="1"/>
</dbReference>
<keyword evidence="2" id="KW-1185">Reference proteome</keyword>
<reference evidence="1 2" key="1">
    <citation type="submission" date="2017-02" db="EMBL/GenBank/DDBJ databases">
        <authorList>
            <person name="Peterson S.W."/>
        </authorList>
    </citation>
    <scope>NUCLEOTIDE SEQUENCE [LARGE SCALE GENOMIC DNA]</scope>
    <source>
        <strain evidence="1 2">DSM 22323</strain>
    </source>
</reference>
<organism evidence="1 2">
    <name type="scientific">Soonwooa buanensis</name>
    <dbReference type="NCBI Taxonomy" id="619805"/>
    <lineage>
        <taxon>Bacteria</taxon>
        <taxon>Pseudomonadati</taxon>
        <taxon>Bacteroidota</taxon>
        <taxon>Flavobacteriia</taxon>
        <taxon>Flavobacteriales</taxon>
        <taxon>Weeksellaceae</taxon>
        <taxon>Chryseobacterium group</taxon>
        <taxon>Soonwooa</taxon>
    </lineage>
</organism>
<evidence type="ECO:0000313" key="1">
    <source>
        <dbReference type="EMBL" id="SKC11514.1"/>
    </source>
</evidence>
<evidence type="ECO:0000313" key="2">
    <source>
        <dbReference type="Proteomes" id="UP000191112"/>
    </source>
</evidence>
<protein>
    <recommendedName>
        <fullName evidence="3">NACHT domain-containing protein</fullName>
    </recommendedName>
</protein>
<dbReference type="STRING" id="619805.SAMN05660477_03120"/>
<dbReference type="SUPFAM" id="SSF52540">
    <property type="entry name" value="P-loop containing nucleoside triphosphate hydrolases"/>
    <property type="match status" value="1"/>
</dbReference>
<dbReference type="RefSeq" id="WP_079668323.1">
    <property type="nucleotide sequence ID" value="NZ_FUYZ01000018.1"/>
</dbReference>
<dbReference type="PANTHER" id="PTHR46312:SF2">
    <property type="entry name" value="NUCLEOTIDE-BINDING OLIGOMERIZATION DOMAIN-CONTAINING PROTEIN 2-LIKE"/>
    <property type="match status" value="1"/>
</dbReference>
<sequence length="577" mass="68381">MNTASKEKFISESTKFALAKIFNYLDPKVRQVLENQIIEYTVNNALNFSLIKTILHKDNVNLAQIYQPLTIKHKTNDGTFLIDDFKKFIENHKNISLIASGGSGKTTFIKNFYIKCVKEGYKIPVIFNFREFNQFQIKKIIKDKDITENYVFIAFTQHLLFNKIGIDSKTIEKMFDSGEFIFFLDGYDELDNKIKTSITKDFQDFVTRFNNNRFIITTRPYTSANYLDNFSNIYLSGLEDFEQITSFIHKQLYNNPSFAESIIATLKQKSSKKYLEILSNPLFLILFINAYESYPNIPPKKTQFYWQVFDALFEKHETFSKTGYRRPKLTNLDREKFEKILHTFSFISYFDELFIFSESQYEAIIRKVLTNYKYRVNPKNFLEDLKVSISILVEDGKLLSFIHRSIQEYFAAKYVDILSEDDKADFMLQLAKEQNSIKGNHTFLIELISELYPYEFKKYYIKAHIEEFYDNKEFYLTEHDNLSGYDKVFDGFENFKTILSFSKEFQKLYIDFMKTNSFTNENINIIVSSRNHQQLKLAQEILTLYENKELFYLKMSSFIKDLDESNKPILKFAFRGI</sequence>
<evidence type="ECO:0008006" key="3">
    <source>
        <dbReference type="Google" id="ProtNLM"/>
    </source>
</evidence>
<dbReference type="Proteomes" id="UP000191112">
    <property type="component" value="Unassembled WGS sequence"/>
</dbReference>
<accession>A0A1T5GSZ0</accession>
<dbReference type="OrthoDB" id="1488560at2"/>
<dbReference type="Gene3D" id="3.40.50.300">
    <property type="entry name" value="P-loop containing nucleotide triphosphate hydrolases"/>
    <property type="match status" value="1"/>
</dbReference>
<dbReference type="AlphaFoldDB" id="A0A1T5GSZ0"/>
<proteinExistence type="predicted"/>